<dbReference type="Proteomes" id="UP000606974">
    <property type="component" value="Unassembled WGS sequence"/>
</dbReference>
<keyword evidence="2" id="KW-1185">Reference proteome</keyword>
<comment type="caution">
    <text evidence="1">The sequence shown here is derived from an EMBL/GenBank/DDBJ whole genome shotgun (WGS) entry which is preliminary data.</text>
</comment>
<gene>
    <name evidence="1" type="ORF">GJ744_007598</name>
</gene>
<dbReference type="EMBL" id="JAACFV010000038">
    <property type="protein sequence ID" value="KAF7509727.1"/>
    <property type="molecule type" value="Genomic_DNA"/>
</dbReference>
<evidence type="ECO:0000313" key="1">
    <source>
        <dbReference type="EMBL" id="KAF7509727.1"/>
    </source>
</evidence>
<sequence>MVTAGNLRKPWIIAIKTRTANEQDTPRHHMCDMMVIGCRRSCANMQWVWMDLLEEAVERLDRYSSKQSTFLIATIGSSYMSFFWDHTAISAAALTIGFSVGSYRHTLTLGYSRWVWLRGFRTCRAQLGARWGLRPSENSITEAF</sequence>
<accession>A0A8H7E559</accession>
<name>A0A8H7E559_9EURO</name>
<evidence type="ECO:0000313" key="2">
    <source>
        <dbReference type="Proteomes" id="UP000606974"/>
    </source>
</evidence>
<dbReference type="AlphaFoldDB" id="A0A8H7E559"/>
<reference evidence="1" key="1">
    <citation type="submission" date="2020-02" db="EMBL/GenBank/DDBJ databases">
        <authorList>
            <person name="Palmer J.M."/>
        </authorList>
    </citation>
    <scope>NUCLEOTIDE SEQUENCE</scope>
    <source>
        <strain evidence="1">EPUS1.4</strain>
        <tissue evidence="1">Thallus</tissue>
    </source>
</reference>
<proteinExistence type="predicted"/>
<organism evidence="1 2">
    <name type="scientific">Endocarpon pusillum</name>
    <dbReference type="NCBI Taxonomy" id="364733"/>
    <lineage>
        <taxon>Eukaryota</taxon>
        <taxon>Fungi</taxon>
        <taxon>Dikarya</taxon>
        <taxon>Ascomycota</taxon>
        <taxon>Pezizomycotina</taxon>
        <taxon>Eurotiomycetes</taxon>
        <taxon>Chaetothyriomycetidae</taxon>
        <taxon>Verrucariales</taxon>
        <taxon>Verrucariaceae</taxon>
        <taxon>Endocarpon</taxon>
    </lineage>
</organism>
<protein>
    <submittedName>
        <fullName evidence="1">Uncharacterized protein</fullName>
    </submittedName>
</protein>